<feature type="chain" id="PRO_5008586857" description="Lipocalin/cytosolic fatty-acid binding domain-containing protein" evidence="1">
    <location>
        <begin position="28"/>
        <end position="208"/>
    </location>
</feature>
<evidence type="ECO:0000313" key="2">
    <source>
        <dbReference type="EMBL" id="JAT14790.1"/>
    </source>
</evidence>
<dbReference type="AlphaFoldDB" id="A0A1B6KTL8"/>
<feature type="non-terminal residue" evidence="2">
    <location>
        <position position="1"/>
    </location>
</feature>
<evidence type="ECO:0000256" key="1">
    <source>
        <dbReference type="SAM" id="SignalP"/>
    </source>
</evidence>
<reference evidence="2" key="1">
    <citation type="submission" date="2015-11" db="EMBL/GenBank/DDBJ databases">
        <title>De novo transcriptome assembly of four potential Pierce s Disease insect vectors from Arizona vineyards.</title>
        <authorList>
            <person name="Tassone E.E."/>
        </authorList>
    </citation>
    <scope>NUCLEOTIDE SEQUENCE</scope>
</reference>
<protein>
    <recommendedName>
        <fullName evidence="3">Lipocalin/cytosolic fatty-acid binding domain-containing protein</fullName>
    </recommendedName>
</protein>
<proteinExistence type="predicted"/>
<name>A0A1B6KTL8_9HEMI</name>
<accession>A0A1B6KTL8</accession>
<sequence length="208" mass="23535">VFVRMLFEKLTLLRILVIVVAPSCIDAFCNGTVQNIINRFWGKRPPRIYLKKLVGTTTYVWMSPSFFGGERRSCFQTTLNKELIAKDYYVNEDKSTGTSGYYYYLLERPGHITLTSSGGADDWMYILYINYTLGVFGYYECAPFVKTYEPIVGVAVMNYNKSNPDVAQAIEDAKAIFDTLAINDGIALRTDCDTFERNTTVSTLSGKC</sequence>
<gene>
    <name evidence="2" type="ORF">g.49904</name>
</gene>
<keyword evidence="1" id="KW-0732">Signal</keyword>
<evidence type="ECO:0008006" key="3">
    <source>
        <dbReference type="Google" id="ProtNLM"/>
    </source>
</evidence>
<organism evidence="2">
    <name type="scientific">Graphocephala atropunctata</name>
    <dbReference type="NCBI Taxonomy" id="36148"/>
    <lineage>
        <taxon>Eukaryota</taxon>
        <taxon>Metazoa</taxon>
        <taxon>Ecdysozoa</taxon>
        <taxon>Arthropoda</taxon>
        <taxon>Hexapoda</taxon>
        <taxon>Insecta</taxon>
        <taxon>Pterygota</taxon>
        <taxon>Neoptera</taxon>
        <taxon>Paraneoptera</taxon>
        <taxon>Hemiptera</taxon>
        <taxon>Auchenorrhyncha</taxon>
        <taxon>Membracoidea</taxon>
        <taxon>Cicadellidae</taxon>
        <taxon>Cicadellinae</taxon>
        <taxon>Cicadellini</taxon>
        <taxon>Graphocephala</taxon>
    </lineage>
</organism>
<dbReference type="EMBL" id="GEBQ01025187">
    <property type="protein sequence ID" value="JAT14790.1"/>
    <property type="molecule type" value="Transcribed_RNA"/>
</dbReference>
<feature type="signal peptide" evidence="1">
    <location>
        <begin position="1"/>
        <end position="27"/>
    </location>
</feature>